<name>A0A8J5HT40_ZINOF</name>
<dbReference type="SUPFAM" id="SSF82771">
    <property type="entry name" value="GIY-YIG endonuclease"/>
    <property type="match status" value="1"/>
</dbReference>
<reference evidence="3 4" key="1">
    <citation type="submission" date="2020-08" db="EMBL/GenBank/DDBJ databases">
        <title>Plant Genome Project.</title>
        <authorList>
            <person name="Zhang R.-G."/>
        </authorList>
    </citation>
    <scope>NUCLEOTIDE SEQUENCE [LARGE SCALE GENOMIC DNA]</scope>
    <source>
        <tissue evidence="3">Rhizome</tissue>
    </source>
</reference>
<feature type="compositionally biased region" description="Basic and acidic residues" evidence="1">
    <location>
        <begin position="44"/>
        <end position="56"/>
    </location>
</feature>
<dbReference type="Gene3D" id="3.40.1440.10">
    <property type="entry name" value="GIY-YIG endonuclease"/>
    <property type="match status" value="1"/>
</dbReference>
<dbReference type="PROSITE" id="PS50164">
    <property type="entry name" value="GIY_YIG"/>
    <property type="match status" value="1"/>
</dbReference>
<evidence type="ECO:0000313" key="4">
    <source>
        <dbReference type="Proteomes" id="UP000734854"/>
    </source>
</evidence>
<dbReference type="InterPro" id="IPR035901">
    <property type="entry name" value="GIY-YIG_endonuc_sf"/>
</dbReference>
<evidence type="ECO:0000259" key="2">
    <source>
        <dbReference type="PROSITE" id="PS50164"/>
    </source>
</evidence>
<dbReference type="AlphaFoldDB" id="A0A8J5HT40"/>
<dbReference type="EMBL" id="JACMSC010000005">
    <property type="protein sequence ID" value="KAG6522962.1"/>
    <property type="molecule type" value="Genomic_DNA"/>
</dbReference>
<dbReference type="InterPro" id="IPR050381">
    <property type="entry name" value="SLX1_endonuclease"/>
</dbReference>
<organism evidence="3 4">
    <name type="scientific">Zingiber officinale</name>
    <name type="common">Ginger</name>
    <name type="synonym">Amomum zingiber</name>
    <dbReference type="NCBI Taxonomy" id="94328"/>
    <lineage>
        <taxon>Eukaryota</taxon>
        <taxon>Viridiplantae</taxon>
        <taxon>Streptophyta</taxon>
        <taxon>Embryophyta</taxon>
        <taxon>Tracheophyta</taxon>
        <taxon>Spermatophyta</taxon>
        <taxon>Magnoliopsida</taxon>
        <taxon>Liliopsida</taxon>
        <taxon>Zingiberales</taxon>
        <taxon>Zingiberaceae</taxon>
        <taxon>Zingiber</taxon>
    </lineage>
</organism>
<proteinExistence type="predicted"/>
<dbReference type="Proteomes" id="UP000734854">
    <property type="component" value="Unassembled WGS sequence"/>
</dbReference>
<accession>A0A8J5HT40</accession>
<sequence length="193" mass="22062">MQISRDVQIRLGSGVVPFNSTGAMRPLSSVFRSVKNRRRNRTSAADHHGKITPESRHHSRNGGGGARLKRRRKARDWEVYLIVSSRLPKTYVGVTTDFSRRLKQHNGILKGGAKACSGGRPWSLACIIRGFKDRSEACEFESRWKIASRKMPRKKKELCAANPVLEHRQTALDHVRRWFDWSSLQIEWKANSS</sequence>
<gene>
    <name evidence="3" type="ORF">ZIOFF_020119</name>
</gene>
<keyword evidence="4" id="KW-1185">Reference proteome</keyword>
<evidence type="ECO:0000256" key="1">
    <source>
        <dbReference type="SAM" id="MobiDB-lite"/>
    </source>
</evidence>
<dbReference type="Pfam" id="PF01541">
    <property type="entry name" value="GIY-YIG"/>
    <property type="match status" value="1"/>
</dbReference>
<comment type="caution">
    <text evidence="3">The sequence shown here is derived from an EMBL/GenBank/DDBJ whole genome shotgun (WGS) entry which is preliminary data.</text>
</comment>
<dbReference type="PANTHER" id="PTHR20208">
    <property type="entry name" value="STRUCTURE-SPECIFIC ENDONUCLEASE SUBUNIT SLX1"/>
    <property type="match status" value="1"/>
</dbReference>
<dbReference type="InterPro" id="IPR000305">
    <property type="entry name" value="GIY-YIG_endonuc"/>
</dbReference>
<evidence type="ECO:0000313" key="3">
    <source>
        <dbReference type="EMBL" id="KAG6522962.1"/>
    </source>
</evidence>
<protein>
    <recommendedName>
        <fullName evidence="2">GIY-YIG domain-containing protein</fullName>
    </recommendedName>
</protein>
<feature type="domain" description="GIY-YIG" evidence="2">
    <location>
        <begin position="75"/>
        <end position="156"/>
    </location>
</feature>
<feature type="region of interest" description="Disordered" evidence="1">
    <location>
        <begin position="37"/>
        <end position="70"/>
    </location>
</feature>
<dbReference type="PANTHER" id="PTHR20208:SF13">
    <property type="entry name" value="STRUCTURE-SPECIFIC ENDONUCLEASE SUBUNIT SLX1"/>
    <property type="match status" value="1"/>
</dbReference>